<evidence type="ECO:0000313" key="2">
    <source>
        <dbReference type="EMBL" id="VDI40581.1"/>
    </source>
</evidence>
<gene>
    <name evidence="2" type="ORF">MGAL_10B017222</name>
</gene>
<dbReference type="Proteomes" id="UP000596742">
    <property type="component" value="Unassembled WGS sequence"/>
</dbReference>
<accession>A0A8B6EVV8</accession>
<dbReference type="EMBL" id="UYJE01005813">
    <property type="protein sequence ID" value="VDI40581.1"/>
    <property type="molecule type" value="Genomic_DNA"/>
</dbReference>
<reference evidence="2" key="1">
    <citation type="submission" date="2018-11" db="EMBL/GenBank/DDBJ databases">
        <authorList>
            <person name="Alioto T."/>
            <person name="Alioto T."/>
        </authorList>
    </citation>
    <scope>NUCLEOTIDE SEQUENCE</scope>
</reference>
<evidence type="ECO:0000256" key="1">
    <source>
        <dbReference type="SAM" id="MobiDB-lite"/>
    </source>
</evidence>
<sequence>MSETGNPTEKIMSQNQTPSVQSVESSQSQELCTSTEYTGSQKSVISLSTTSISQTNSQSSVISLSTELSEDDMFNNVSTEPSDSDTCSTSTPNQFIDLRNFYPSVVRYCQGLTVLTGSSNKTSSTMTDIQILMTNGSDKRLLPENMPTYFNDPKSSLESGQNQPAYVLLKSNKVICILIDNIEPGQYILKRFCKKVKVMHEKVVTDKDLKNVNVSKAIVSKYSGPVTDDYQGDSQIFILGSFHKQPLNFKMISTHQPLSTKLALLEQDETQTLLEQTSSAKHDQIFLQMINNAVKQMKTVTTKKSRKKKLKSDINNNLDGLENDFNEPVKKKPKFQLRIVLKNKGISLKKSKTNLSQDNH</sequence>
<keyword evidence="3" id="KW-1185">Reference proteome</keyword>
<feature type="compositionally biased region" description="Polar residues" evidence="1">
    <location>
        <begin position="1"/>
        <end position="18"/>
    </location>
</feature>
<proteinExistence type="predicted"/>
<feature type="compositionally biased region" description="Polar residues" evidence="1">
    <location>
        <begin position="31"/>
        <end position="42"/>
    </location>
</feature>
<protein>
    <submittedName>
        <fullName evidence="2">Uncharacterized protein</fullName>
    </submittedName>
</protein>
<dbReference type="AlphaFoldDB" id="A0A8B6EVV8"/>
<feature type="compositionally biased region" description="Low complexity" evidence="1">
    <location>
        <begin position="19"/>
        <end position="30"/>
    </location>
</feature>
<dbReference type="OrthoDB" id="6186591at2759"/>
<evidence type="ECO:0000313" key="3">
    <source>
        <dbReference type="Proteomes" id="UP000596742"/>
    </source>
</evidence>
<organism evidence="2 3">
    <name type="scientific">Mytilus galloprovincialis</name>
    <name type="common">Mediterranean mussel</name>
    <dbReference type="NCBI Taxonomy" id="29158"/>
    <lineage>
        <taxon>Eukaryota</taxon>
        <taxon>Metazoa</taxon>
        <taxon>Spiralia</taxon>
        <taxon>Lophotrochozoa</taxon>
        <taxon>Mollusca</taxon>
        <taxon>Bivalvia</taxon>
        <taxon>Autobranchia</taxon>
        <taxon>Pteriomorphia</taxon>
        <taxon>Mytilida</taxon>
        <taxon>Mytiloidea</taxon>
        <taxon>Mytilidae</taxon>
        <taxon>Mytilinae</taxon>
        <taxon>Mytilus</taxon>
    </lineage>
</organism>
<name>A0A8B6EVV8_MYTGA</name>
<comment type="caution">
    <text evidence="2">The sequence shown here is derived from an EMBL/GenBank/DDBJ whole genome shotgun (WGS) entry which is preliminary data.</text>
</comment>
<feature type="region of interest" description="Disordered" evidence="1">
    <location>
        <begin position="1"/>
        <end position="43"/>
    </location>
</feature>